<organism evidence="1 2">
    <name type="scientific">Acidovorax soli</name>
    <dbReference type="NCBI Taxonomy" id="592050"/>
    <lineage>
        <taxon>Bacteria</taxon>
        <taxon>Pseudomonadati</taxon>
        <taxon>Pseudomonadota</taxon>
        <taxon>Betaproteobacteria</taxon>
        <taxon>Burkholderiales</taxon>
        <taxon>Comamonadaceae</taxon>
        <taxon>Acidovorax</taxon>
    </lineage>
</organism>
<dbReference type="AlphaFoldDB" id="A0A7X0PLZ0"/>
<accession>A0A7X0PLZ0</accession>
<protein>
    <submittedName>
        <fullName evidence="1">Uncharacterized protein</fullName>
    </submittedName>
</protein>
<dbReference type="EMBL" id="JACHLK010000041">
    <property type="protein sequence ID" value="MBB6564353.1"/>
    <property type="molecule type" value="Genomic_DNA"/>
</dbReference>
<dbReference type="Proteomes" id="UP000575083">
    <property type="component" value="Unassembled WGS sequence"/>
</dbReference>
<name>A0A7X0PLZ0_9BURK</name>
<dbReference type="RefSeq" id="WP_184866308.1">
    <property type="nucleotide sequence ID" value="NZ_JACHLK010000041.1"/>
</dbReference>
<evidence type="ECO:0000313" key="2">
    <source>
        <dbReference type="Proteomes" id="UP000575083"/>
    </source>
</evidence>
<proteinExistence type="predicted"/>
<comment type="caution">
    <text evidence="1">The sequence shown here is derived from an EMBL/GenBank/DDBJ whole genome shotgun (WGS) entry which is preliminary data.</text>
</comment>
<evidence type="ECO:0000313" key="1">
    <source>
        <dbReference type="EMBL" id="MBB6564353.1"/>
    </source>
</evidence>
<gene>
    <name evidence="1" type="ORF">HNP48_007085</name>
</gene>
<reference evidence="1 2" key="1">
    <citation type="submission" date="2020-08" db="EMBL/GenBank/DDBJ databases">
        <title>Functional genomics of gut bacteria from endangered species of beetles.</title>
        <authorList>
            <person name="Carlos-Shanley C."/>
        </authorList>
    </citation>
    <scope>NUCLEOTIDE SEQUENCE [LARGE SCALE GENOMIC DNA]</scope>
    <source>
        <strain evidence="1 2">S00198</strain>
    </source>
</reference>
<sequence>MTPTAAAADNPPPPPATRDDFLPFIPTHNLQTLAILISLPAGLQTCLLAELRRGNPLVQVERADWPHPGSLFISLGELFDPATRAMAPGLGVAWRQVNDPHYWREDLSQVRDGVEHLVVC</sequence>
<keyword evidence="2" id="KW-1185">Reference proteome</keyword>